<accession>A0ABN2DEP5</accession>
<dbReference type="RefSeq" id="WP_344515415.1">
    <property type="nucleotide sequence ID" value="NZ_BAAAQD010000056.1"/>
</dbReference>
<protein>
    <recommendedName>
        <fullName evidence="3">SMI1/KNR4 family protein</fullName>
    </recommendedName>
</protein>
<dbReference type="Proteomes" id="UP001501470">
    <property type="component" value="Unassembled WGS sequence"/>
</dbReference>
<reference evidence="1 2" key="1">
    <citation type="journal article" date="2019" name="Int. J. Syst. Evol. Microbiol.">
        <title>The Global Catalogue of Microorganisms (GCM) 10K type strain sequencing project: providing services to taxonomists for standard genome sequencing and annotation.</title>
        <authorList>
            <consortium name="The Broad Institute Genomics Platform"/>
            <consortium name="The Broad Institute Genome Sequencing Center for Infectious Disease"/>
            <person name="Wu L."/>
            <person name="Ma J."/>
        </authorList>
    </citation>
    <scope>NUCLEOTIDE SEQUENCE [LARGE SCALE GENOMIC DNA]</scope>
    <source>
        <strain evidence="1 2">JCM 15933</strain>
    </source>
</reference>
<evidence type="ECO:0000313" key="1">
    <source>
        <dbReference type="EMBL" id="GAA1575722.1"/>
    </source>
</evidence>
<proteinExistence type="predicted"/>
<gene>
    <name evidence="1" type="ORF">GCM10009827_116980</name>
</gene>
<keyword evidence="2" id="KW-1185">Reference proteome</keyword>
<dbReference type="EMBL" id="BAAAQD010000056">
    <property type="protein sequence ID" value="GAA1575722.1"/>
    <property type="molecule type" value="Genomic_DNA"/>
</dbReference>
<organism evidence="1 2">
    <name type="scientific">Dactylosporangium maewongense</name>
    <dbReference type="NCBI Taxonomy" id="634393"/>
    <lineage>
        <taxon>Bacteria</taxon>
        <taxon>Bacillati</taxon>
        <taxon>Actinomycetota</taxon>
        <taxon>Actinomycetes</taxon>
        <taxon>Micromonosporales</taxon>
        <taxon>Micromonosporaceae</taxon>
        <taxon>Dactylosporangium</taxon>
    </lineage>
</organism>
<evidence type="ECO:0000313" key="2">
    <source>
        <dbReference type="Proteomes" id="UP001501470"/>
    </source>
</evidence>
<comment type="caution">
    <text evidence="1">The sequence shown here is derived from an EMBL/GenBank/DDBJ whole genome shotgun (WGS) entry which is preliminary data.</text>
</comment>
<evidence type="ECO:0008006" key="3">
    <source>
        <dbReference type="Google" id="ProtNLM"/>
    </source>
</evidence>
<sequence length="130" mass="14520">MSNESDPAASSRDGQRDTANVLLDEVITRIRRSYPDAVMAYLNHPGLGDGIILWDLASADRLLWPDEDGEVFQGADEPGERLWLDDRDGDPYAELAEINRLLTAVYRERGADLFEPGELGGGWYLPLDRT</sequence>
<name>A0ABN2DEP5_9ACTN</name>